<keyword evidence="3" id="KW-0067">ATP-binding</keyword>
<dbReference type="RefSeq" id="WP_088819775.1">
    <property type="nucleotide sequence ID" value="NZ_CP019964.1"/>
</dbReference>
<evidence type="ECO:0000256" key="3">
    <source>
        <dbReference type="ARBA" id="ARBA00022840"/>
    </source>
</evidence>
<evidence type="ECO:0000256" key="1">
    <source>
        <dbReference type="ARBA" id="ARBA00022679"/>
    </source>
</evidence>
<sequence length="191" mass="21371">MPKYYTGLGDNEISTIGGSSLSKSDSLLEIIGNLDELNSKLGTLMAFINSDSDSIYELDDINIKEMLLKVQNKIFSINAEFISTVNPIFKPKNLISESDTKELESNISILSSKFPDLKTFVLPGGSIQGALTDEARTLCRRCERSIAKKFDYNSIINRSIFSYVNRLSSLLFVLELYINHKKGSQPIPPKY</sequence>
<dbReference type="InterPro" id="IPR016030">
    <property type="entry name" value="CblAdoTrfase-like"/>
</dbReference>
<keyword evidence="6" id="KW-1185">Reference proteome</keyword>
<dbReference type="Pfam" id="PF01923">
    <property type="entry name" value="Cob_adeno_trans"/>
    <property type="match status" value="1"/>
</dbReference>
<dbReference type="AlphaFoldDB" id="A0A218NMC1"/>
<proteinExistence type="predicted"/>
<dbReference type="PANTHER" id="PTHR12213:SF0">
    <property type="entry name" value="CORRINOID ADENOSYLTRANSFERASE MMAB"/>
    <property type="match status" value="1"/>
</dbReference>
<dbReference type="PANTHER" id="PTHR12213">
    <property type="entry name" value="CORRINOID ADENOSYLTRANSFERASE"/>
    <property type="match status" value="1"/>
</dbReference>
<keyword evidence="2" id="KW-0547">Nucleotide-binding</keyword>
<dbReference type="SUPFAM" id="SSF89028">
    <property type="entry name" value="Cobalamin adenosyltransferase-like"/>
    <property type="match status" value="1"/>
</dbReference>
<dbReference type="EMBL" id="CP019964">
    <property type="protein sequence ID" value="ASI13613.1"/>
    <property type="molecule type" value="Genomic_DNA"/>
</dbReference>
<dbReference type="KEGG" id="marh:Mia14_0283"/>
<dbReference type="GeneID" id="33313840"/>
<dbReference type="InterPro" id="IPR029499">
    <property type="entry name" value="PduO-typ"/>
</dbReference>
<gene>
    <name evidence="5" type="ORF">Mia14_0283</name>
</gene>
<dbReference type="GO" id="GO:0005524">
    <property type="term" value="F:ATP binding"/>
    <property type="evidence" value="ECO:0007669"/>
    <property type="project" value="UniProtKB-KW"/>
</dbReference>
<dbReference type="Gene3D" id="1.20.1200.10">
    <property type="entry name" value="Cobalamin adenosyltransferase-like"/>
    <property type="match status" value="1"/>
</dbReference>
<protein>
    <submittedName>
        <fullName evidence="5">Cob(I)alamin adenosyltransferase</fullName>
    </submittedName>
</protein>
<dbReference type="GO" id="GO:0008817">
    <property type="term" value="F:corrinoid adenosyltransferase activity"/>
    <property type="evidence" value="ECO:0007669"/>
    <property type="project" value="TreeGrafter"/>
</dbReference>
<dbReference type="Proteomes" id="UP000197679">
    <property type="component" value="Chromosome"/>
</dbReference>
<accession>A0A218NMC1</accession>
<feature type="domain" description="Cobalamin adenosyltransferase-like" evidence="4">
    <location>
        <begin position="5"/>
        <end position="177"/>
    </location>
</feature>
<dbReference type="OrthoDB" id="4665at2157"/>
<name>A0A218NMC1_9ARCH</name>
<keyword evidence="1 5" id="KW-0808">Transferase</keyword>
<dbReference type="InterPro" id="IPR036451">
    <property type="entry name" value="CblAdoTrfase-like_sf"/>
</dbReference>
<evidence type="ECO:0000259" key="4">
    <source>
        <dbReference type="Pfam" id="PF01923"/>
    </source>
</evidence>
<organism evidence="5 6">
    <name type="scientific">Candidatus Mancarchaeum acidiphilum</name>
    <dbReference type="NCBI Taxonomy" id="1920749"/>
    <lineage>
        <taxon>Archaea</taxon>
        <taxon>Candidatus Micrarchaeota</taxon>
        <taxon>Candidatus Mancarchaeum</taxon>
    </lineage>
</organism>
<evidence type="ECO:0000313" key="5">
    <source>
        <dbReference type="EMBL" id="ASI13613.1"/>
    </source>
</evidence>
<evidence type="ECO:0000256" key="2">
    <source>
        <dbReference type="ARBA" id="ARBA00022741"/>
    </source>
</evidence>
<evidence type="ECO:0000313" key="6">
    <source>
        <dbReference type="Proteomes" id="UP000197679"/>
    </source>
</evidence>
<reference evidence="5 6" key="1">
    <citation type="journal article" date="2017" name="Nat. Commun.">
        <title>'ARMAN' archaea depend on association with euryarchaeal host in culture and in situ.</title>
        <authorList>
            <person name="Golyshina O."/>
            <person name="Toshchakov S."/>
            <person name="Makarova K."/>
            <person name="Gavrilov S."/>
            <person name="Korzhenkov A."/>
            <person name="La Cono V."/>
            <person name="Arcadi E."/>
            <person name="Nechitaylo T."/>
            <person name="Ferrer M."/>
            <person name="Kublanov I."/>
            <person name="Wolf Y."/>
            <person name="Yakimov M."/>
            <person name="Golyshin P."/>
            <person name="Slesarev A."/>
            <person name="Kozyavkin S."/>
        </authorList>
    </citation>
    <scope>NUCLEOTIDE SEQUENCE [LARGE SCALE GENOMIC DNA]</scope>
    <source>
        <strain evidence="5 6">Mia14</strain>
    </source>
</reference>
<dbReference type="NCBIfam" id="TIGR00636">
    <property type="entry name" value="PduO_Nterm"/>
    <property type="match status" value="1"/>
</dbReference>